<feature type="transmembrane region" description="Helical" evidence="1">
    <location>
        <begin position="360"/>
        <end position="382"/>
    </location>
</feature>
<dbReference type="Pfam" id="PF05368">
    <property type="entry name" value="NmrA"/>
    <property type="match status" value="1"/>
</dbReference>
<dbReference type="InterPro" id="IPR051207">
    <property type="entry name" value="ComplexI_NDUFA9_subunit"/>
</dbReference>
<evidence type="ECO:0000259" key="2">
    <source>
        <dbReference type="Pfam" id="PF05368"/>
    </source>
</evidence>
<evidence type="ECO:0000313" key="3">
    <source>
        <dbReference type="EMBL" id="AIF16997.1"/>
    </source>
</evidence>
<dbReference type="InterPro" id="IPR036291">
    <property type="entry name" value="NAD(P)-bd_dom_sf"/>
</dbReference>
<feature type="transmembrane region" description="Helical" evidence="1">
    <location>
        <begin position="336"/>
        <end position="354"/>
    </location>
</feature>
<feature type="domain" description="NmrA-like" evidence="2">
    <location>
        <begin position="20"/>
        <end position="252"/>
    </location>
</feature>
<reference evidence="3" key="1">
    <citation type="journal article" date="2014" name="Genome Biol. Evol.">
        <title>Pangenome evidence for extensive interdomain horizontal transfer affecting lineage core and shell genes in uncultured planktonic thaumarchaeota and euryarchaeota.</title>
        <authorList>
            <person name="Deschamps P."/>
            <person name="Zivanovic Y."/>
            <person name="Moreira D."/>
            <person name="Rodriguez-Valera F."/>
            <person name="Lopez-Garcia P."/>
        </authorList>
    </citation>
    <scope>NUCLEOTIDE SEQUENCE</scope>
</reference>
<dbReference type="PANTHER" id="PTHR12126:SF11">
    <property type="entry name" value="NADH DEHYDROGENASE [UBIQUINONE] 1 ALPHA SUBCOMPLEX SUBUNIT 9, MITOCHONDRIAL"/>
    <property type="match status" value="1"/>
</dbReference>
<feature type="transmembrane region" description="Helical" evidence="1">
    <location>
        <begin position="389"/>
        <end position="407"/>
    </location>
</feature>
<dbReference type="Gene3D" id="3.40.50.720">
    <property type="entry name" value="NAD(P)-binding Rossmann-like Domain"/>
    <property type="match status" value="1"/>
</dbReference>
<dbReference type="SUPFAM" id="SSF51735">
    <property type="entry name" value="NAD(P)-binding Rossmann-fold domains"/>
    <property type="match status" value="1"/>
</dbReference>
<proteinExistence type="predicted"/>
<accession>A0A075HRH8</accession>
<dbReference type="GO" id="GO:0044877">
    <property type="term" value="F:protein-containing complex binding"/>
    <property type="evidence" value="ECO:0007669"/>
    <property type="project" value="TreeGrafter"/>
</dbReference>
<dbReference type="EMBL" id="KF901069">
    <property type="protein sequence ID" value="AIF16997.1"/>
    <property type="molecule type" value="Genomic_DNA"/>
</dbReference>
<evidence type="ECO:0000256" key="1">
    <source>
        <dbReference type="SAM" id="Phobius"/>
    </source>
</evidence>
<dbReference type="PANTHER" id="PTHR12126">
    <property type="entry name" value="NADH-UBIQUINONE OXIDOREDUCTASE 39 KDA SUBUNIT-RELATED"/>
    <property type="match status" value="1"/>
</dbReference>
<keyword evidence="1" id="KW-1133">Transmembrane helix</keyword>
<name>A0A075HRH8_9ARCH</name>
<protein>
    <submittedName>
        <fullName evidence="3">NAD dependent epimerase/dehydratase family protein</fullName>
    </submittedName>
</protein>
<dbReference type="InterPro" id="IPR008030">
    <property type="entry name" value="NmrA-like"/>
</dbReference>
<sequence>MTATKTTFSYENEYKSKPYSILVTGATGFVGNRLISGLVEKGYKVKALSRKNLPSKENVKFVQADAFDIHSLSNAMKGTEVAFYLLHSMEDNISAWRNFAEREKFQAENFLKAAEDAGVKRIIYLGGLVSESISLSPHMQSRKQVGEILASGKIPVTELRASIIIGSGGGSYAMLRYLAERLRVMVCPKWVKSLAQPIAVDDVVKYLVGSMENSITSGKIFEIGGPEKMTYEKLMRVYAKFIKKNIFIIQIPFLTTRLSSYWVDLITPVKASLARPLVDSLVHDTVVTDDKISKIIPFERKTVIESIEIATKEMAASPPETDTKTEKTGFKVNQKILMLTFIGFAICGTTYYWLDDRPDVYSFGWILGSIIWYATISFAIIFVYNKTRLGYVIGGVLSWVTLAFWTFDNYHIAFQMSIIAQEPNFGMVLRNFVGIAIALVAVVSSHNLFHKVIDYQYRGKPLE</sequence>
<organism evidence="3">
    <name type="scientific">uncultured marine thaumarchaeote KM3_75_F06</name>
    <dbReference type="NCBI Taxonomy" id="1456280"/>
    <lineage>
        <taxon>Archaea</taxon>
        <taxon>Nitrososphaerota</taxon>
        <taxon>environmental samples</taxon>
    </lineage>
</organism>
<keyword evidence="1" id="KW-0812">Transmembrane</keyword>
<feature type="transmembrane region" description="Helical" evidence="1">
    <location>
        <begin position="427"/>
        <end position="449"/>
    </location>
</feature>
<dbReference type="AlphaFoldDB" id="A0A075HRH8"/>
<keyword evidence="1" id="KW-0472">Membrane</keyword>